<comment type="caution">
    <text evidence="5">The sequence shown here is derived from an EMBL/GenBank/DDBJ whole genome shotgun (WGS) entry which is preliminary data.</text>
</comment>
<dbReference type="AlphaFoldDB" id="A0A4D4J1T4"/>
<sequence length="263" mass="27842">MSRAAIGQGAPIRLSTTEFEACWDVLGLGELPHVLDLPSPGGTVEERRRLLEEVRSGLRARGLADGQGMHPDLAGLLATLCRYSWAVDAWLALDRPVRALGAQAGRVGALAVLDDAECSVHVRSVPSGAVLGEVVACLPELPPPSCPVDAVRVPADVLDAALAAAGGADPLALADELLRLGERPATAHAVARLAEGTGWQGQFGVTVTDGFGRRRRAAEVVGFHDTRAARVMHLRRNGWVTLTRAGHDHLVRALRELLDRTGQ</sequence>
<keyword evidence="3" id="KW-0963">Cytoplasm</keyword>
<gene>
    <name evidence="5" type="ORF">GTS_20740</name>
</gene>
<accession>A0A4D4J1T4</accession>
<organism evidence="5 6">
    <name type="scientific">Gandjariella thermophila</name>
    <dbReference type="NCBI Taxonomy" id="1931992"/>
    <lineage>
        <taxon>Bacteria</taxon>
        <taxon>Bacillati</taxon>
        <taxon>Actinomycetota</taxon>
        <taxon>Actinomycetes</taxon>
        <taxon>Pseudonocardiales</taxon>
        <taxon>Pseudonocardiaceae</taxon>
        <taxon>Gandjariella</taxon>
    </lineage>
</organism>
<evidence type="ECO:0000256" key="3">
    <source>
        <dbReference type="ARBA" id="ARBA00022490"/>
    </source>
</evidence>
<evidence type="ECO:0000256" key="1">
    <source>
        <dbReference type="ARBA" id="ARBA00004496"/>
    </source>
</evidence>
<dbReference type="Proteomes" id="UP000298860">
    <property type="component" value="Unassembled WGS sequence"/>
</dbReference>
<evidence type="ECO:0000256" key="4">
    <source>
        <dbReference type="ARBA" id="ARBA00023186"/>
    </source>
</evidence>
<comment type="similarity">
    <text evidence="2">Belongs to the EspG family.</text>
</comment>
<comment type="subcellular location">
    <subcellularLocation>
        <location evidence="1">Cytoplasm</location>
    </subcellularLocation>
</comment>
<proteinExistence type="inferred from homology"/>
<evidence type="ECO:0000256" key="2">
    <source>
        <dbReference type="ARBA" id="ARBA00006411"/>
    </source>
</evidence>
<evidence type="ECO:0000313" key="5">
    <source>
        <dbReference type="EMBL" id="GDY30441.1"/>
    </source>
</evidence>
<dbReference type="RefSeq" id="WP_192909462.1">
    <property type="nucleotide sequence ID" value="NZ_BJFL01000007.1"/>
</dbReference>
<name>A0A4D4J1T4_9PSEU</name>
<dbReference type="InterPro" id="IPR025734">
    <property type="entry name" value="EspG"/>
</dbReference>
<reference evidence="6" key="1">
    <citation type="submission" date="2019-04" db="EMBL/GenBank/DDBJ databases">
        <title>Draft genome sequence of Pseudonocardiaceae bacterium SL3-2-4.</title>
        <authorList>
            <person name="Ningsih F."/>
            <person name="Yokota A."/>
            <person name="Sakai Y."/>
            <person name="Nanatani K."/>
            <person name="Yabe S."/>
            <person name="Oetari A."/>
            <person name="Sjamsuridzal W."/>
        </authorList>
    </citation>
    <scope>NUCLEOTIDE SEQUENCE [LARGE SCALE GENOMIC DNA]</scope>
    <source>
        <strain evidence="6">SL3-2-4</strain>
    </source>
</reference>
<dbReference type="Pfam" id="PF14011">
    <property type="entry name" value="ESX-1_EspG"/>
    <property type="match status" value="1"/>
</dbReference>
<keyword evidence="4" id="KW-0143">Chaperone</keyword>
<keyword evidence="6" id="KW-1185">Reference proteome</keyword>
<evidence type="ECO:0000313" key="6">
    <source>
        <dbReference type="Proteomes" id="UP000298860"/>
    </source>
</evidence>
<dbReference type="EMBL" id="BJFL01000007">
    <property type="protein sequence ID" value="GDY30441.1"/>
    <property type="molecule type" value="Genomic_DNA"/>
</dbReference>
<protein>
    <submittedName>
        <fullName evidence="5">ESX secretion-associated protein EspG</fullName>
    </submittedName>
</protein>